<name>A0A2A4X2Q2_UNCAE</name>
<organism evidence="2 3">
    <name type="scientific">Aerophobetes bacterium</name>
    <dbReference type="NCBI Taxonomy" id="2030807"/>
    <lineage>
        <taxon>Bacteria</taxon>
        <taxon>Candidatus Aerophobota</taxon>
    </lineage>
</organism>
<dbReference type="AlphaFoldDB" id="A0A2A4X2Q2"/>
<feature type="region of interest" description="Disordered" evidence="1">
    <location>
        <begin position="104"/>
        <end position="126"/>
    </location>
</feature>
<evidence type="ECO:0000313" key="3">
    <source>
        <dbReference type="Proteomes" id="UP000218775"/>
    </source>
</evidence>
<dbReference type="Proteomes" id="UP000218775">
    <property type="component" value="Unassembled WGS sequence"/>
</dbReference>
<evidence type="ECO:0000256" key="1">
    <source>
        <dbReference type="SAM" id="MobiDB-lite"/>
    </source>
</evidence>
<proteinExistence type="predicted"/>
<feature type="non-terminal residue" evidence="2">
    <location>
        <position position="1"/>
    </location>
</feature>
<protein>
    <submittedName>
        <fullName evidence="2">Uncharacterized protein</fullName>
    </submittedName>
</protein>
<accession>A0A2A4X2Q2</accession>
<feature type="compositionally biased region" description="Polar residues" evidence="1">
    <location>
        <begin position="151"/>
        <end position="160"/>
    </location>
</feature>
<gene>
    <name evidence="2" type="ORF">COB21_03990</name>
</gene>
<reference evidence="3" key="1">
    <citation type="submission" date="2017-08" db="EMBL/GenBank/DDBJ databases">
        <title>A dynamic microbial community with high functional redundancy inhabits the cold, oxic subseafloor aquifer.</title>
        <authorList>
            <person name="Tully B.J."/>
            <person name="Wheat C.G."/>
            <person name="Glazer B.T."/>
            <person name="Huber J.A."/>
        </authorList>
    </citation>
    <scope>NUCLEOTIDE SEQUENCE [LARGE SCALE GENOMIC DNA]</scope>
</reference>
<sequence length="160" mass="17707">HLSILKTQGKETQVLRRLAASAKVFQGRDLIKCDKARMLFNKGKGQMQDCENLEKQDKLPAILFGAKQTLYKQPEKKPLEMDQGHQRAASVGRLAVIDPLVKGRGSDQKLRGSVNPKARTGHVRRARRFYSSQELTMLGKQAMKGRGELGGSNTYDGAGS</sequence>
<comment type="caution">
    <text evidence="2">The sequence shown here is derived from an EMBL/GenBank/DDBJ whole genome shotgun (WGS) entry which is preliminary data.</text>
</comment>
<dbReference type="EMBL" id="NVUK01000024">
    <property type="protein sequence ID" value="PCI76794.1"/>
    <property type="molecule type" value="Genomic_DNA"/>
</dbReference>
<feature type="region of interest" description="Disordered" evidence="1">
    <location>
        <begin position="141"/>
        <end position="160"/>
    </location>
</feature>
<evidence type="ECO:0000313" key="2">
    <source>
        <dbReference type="EMBL" id="PCI76794.1"/>
    </source>
</evidence>